<comment type="caution">
    <text evidence="2">The sequence shown here is derived from an EMBL/GenBank/DDBJ whole genome shotgun (WGS) entry which is preliminary data.</text>
</comment>
<sequence length="238" mass="26849">MLSVSPASLFRACRYTRFMAQSLGNNTGKNLIRIDVSSDTVCPWCFVGKRNLDKAMASSNDQFDFEVRWHPYFLNPSAPKEGVNKKEYYRKKFGSQSERIRARMTEVFRGLGLEYDISGLTGNTLDSHRLIMFAGQQGLDKQHALVEELCLGYFTQAKYIGDREFLLEAARKVGVEGAAEFLEDPSNGLNEVNEELEKYSAQITGVPYYVINGKHKLSGGQPPEVFLRAFQEAANYSN</sequence>
<dbReference type="SUPFAM" id="SSF52833">
    <property type="entry name" value="Thioredoxin-like"/>
    <property type="match status" value="1"/>
</dbReference>
<dbReference type="Pfam" id="PF01323">
    <property type="entry name" value="DSBA"/>
    <property type="match status" value="1"/>
</dbReference>
<organism evidence="2 3">
    <name type="scientific">Tetracentron sinense</name>
    <name type="common">Spur-leaf</name>
    <dbReference type="NCBI Taxonomy" id="13715"/>
    <lineage>
        <taxon>Eukaryota</taxon>
        <taxon>Viridiplantae</taxon>
        <taxon>Streptophyta</taxon>
        <taxon>Embryophyta</taxon>
        <taxon>Tracheophyta</taxon>
        <taxon>Spermatophyta</taxon>
        <taxon>Magnoliopsida</taxon>
        <taxon>Trochodendrales</taxon>
        <taxon>Trochodendraceae</taxon>
        <taxon>Tetracentron</taxon>
    </lineage>
</organism>
<dbReference type="Proteomes" id="UP000655225">
    <property type="component" value="Unassembled WGS sequence"/>
</dbReference>
<evidence type="ECO:0000313" key="3">
    <source>
        <dbReference type="Proteomes" id="UP000655225"/>
    </source>
</evidence>
<proteinExistence type="predicted"/>
<accession>A0A834Z129</accession>
<dbReference type="PANTHER" id="PTHR13887:SF41">
    <property type="entry name" value="THIOREDOXIN SUPERFAMILY PROTEIN"/>
    <property type="match status" value="1"/>
</dbReference>
<dbReference type="InterPro" id="IPR001853">
    <property type="entry name" value="DSBA-like_thioredoxin_dom"/>
</dbReference>
<dbReference type="PANTHER" id="PTHR13887">
    <property type="entry name" value="GLUTATHIONE S-TRANSFERASE KAPPA"/>
    <property type="match status" value="1"/>
</dbReference>
<keyword evidence="3" id="KW-1185">Reference proteome</keyword>
<dbReference type="OMA" id="QKYAISG"/>
<dbReference type="AlphaFoldDB" id="A0A834Z129"/>
<dbReference type="OrthoDB" id="1930760at2759"/>
<evidence type="ECO:0000313" key="2">
    <source>
        <dbReference type="EMBL" id="KAF8399654.1"/>
    </source>
</evidence>
<dbReference type="EMBL" id="JABCRI010000010">
    <property type="protein sequence ID" value="KAF8399654.1"/>
    <property type="molecule type" value="Genomic_DNA"/>
</dbReference>
<name>A0A834Z129_TETSI</name>
<dbReference type="CDD" id="cd03024">
    <property type="entry name" value="DsbA_FrnE"/>
    <property type="match status" value="1"/>
</dbReference>
<feature type="domain" description="DSBA-like thioredoxin" evidence="1">
    <location>
        <begin position="34"/>
        <end position="230"/>
    </location>
</feature>
<gene>
    <name evidence="2" type="ORF">HHK36_015524</name>
</gene>
<dbReference type="Gene3D" id="3.40.30.10">
    <property type="entry name" value="Glutaredoxin"/>
    <property type="match status" value="1"/>
</dbReference>
<dbReference type="InterPro" id="IPR036249">
    <property type="entry name" value="Thioredoxin-like_sf"/>
</dbReference>
<evidence type="ECO:0000259" key="1">
    <source>
        <dbReference type="Pfam" id="PF01323"/>
    </source>
</evidence>
<dbReference type="GO" id="GO:0016491">
    <property type="term" value="F:oxidoreductase activity"/>
    <property type="evidence" value="ECO:0007669"/>
    <property type="project" value="InterPro"/>
</dbReference>
<reference evidence="2 3" key="1">
    <citation type="submission" date="2020-04" db="EMBL/GenBank/DDBJ databases">
        <title>Plant Genome Project.</title>
        <authorList>
            <person name="Zhang R.-G."/>
        </authorList>
    </citation>
    <scope>NUCLEOTIDE SEQUENCE [LARGE SCALE GENOMIC DNA]</scope>
    <source>
        <strain evidence="2">YNK0</strain>
        <tissue evidence="2">Leaf</tissue>
    </source>
</reference>
<protein>
    <recommendedName>
        <fullName evidence="1">DSBA-like thioredoxin domain-containing protein</fullName>
    </recommendedName>
</protein>